<gene>
    <name evidence="1" type="ORF">AVEN_44342_1</name>
</gene>
<name>A0A4Y2KJE0_ARAVE</name>
<accession>A0A4Y2KJE0</accession>
<dbReference type="AlphaFoldDB" id="A0A4Y2KJE0"/>
<dbReference type="Proteomes" id="UP000499080">
    <property type="component" value="Unassembled WGS sequence"/>
</dbReference>
<evidence type="ECO:0000313" key="2">
    <source>
        <dbReference type="Proteomes" id="UP000499080"/>
    </source>
</evidence>
<reference evidence="1 2" key="1">
    <citation type="journal article" date="2019" name="Sci. Rep.">
        <title>Orb-weaving spider Araneus ventricosus genome elucidates the spidroin gene catalogue.</title>
        <authorList>
            <person name="Kono N."/>
            <person name="Nakamura H."/>
            <person name="Ohtoshi R."/>
            <person name="Moran D.A.P."/>
            <person name="Shinohara A."/>
            <person name="Yoshida Y."/>
            <person name="Fujiwara M."/>
            <person name="Mori M."/>
            <person name="Tomita M."/>
            <person name="Arakawa K."/>
        </authorList>
    </citation>
    <scope>NUCLEOTIDE SEQUENCE [LARGE SCALE GENOMIC DNA]</scope>
</reference>
<organism evidence="1 2">
    <name type="scientific">Araneus ventricosus</name>
    <name type="common">Orbweaver spider</name>
    <name type="synonym">Epeira ventricosa</name>
    <dbReference type="NCBI Taxonomy" id="182803"/>
    <lineage>
        <taxon>Eukaryota</taxon>
        <taxon>Metazoa</taxon>
        <taxon>Ecdysozoa</taxon>
        <taxon>Arthropoda</taxon>
        <taxon>Chelicerata</taxon>
        <taxon>Arachnida</taxon>
        <taxon>Araneae</taxon>
        <taxon>Araneomorphae</taxon>
        <taxon>Entelegynae</taxon>
        <taxon>Araneoidea</taxon>
        <taxon>Araneidae</taxon>
        <taxon>Araneus</taxon>
    </lineage>
</organism>
<dbReference type="EMBL" id="BGPR01004680">
    <property type="protein sequence ID" value="GBN02142.1"/>
    <property type="molecule type" value="Genomic_DNA"/>
</dbReference>
<evidence type="ECO:0000313" key="1">
    <source>
        <dbReference type="EMBL" id="GBN02142.1"/>
    </source>
</evidence>
<keyword evidence="2" id="KW-1185">Reference proteome</keyword>
<comment type="caution">
    <text evidence="1">The sequence shown here is derived from an EMBL/GenBank/DDBJ whole genome shotgun (WGS) entry which is preliminary data.</text>
</comment>
<protein>
    <submittedName>
        <fullName evidence="1">Uncharacterized protein</fullName>
    </submittedName>
</protein>
<proteinExistence type="predicted"/>
<sequence length="111" mass="12725">MVRYGRVSYKGGGSKNWAFWKASRNFAAIFWAKAAICFSCVPQLWLQNEDFGGRIKRELLTTAQMRIYLPLVSQWGKKGKKYGEKDLLSPLGTKKQLQNNRNVATYDVDNT</sequence>